<dbReference type="AlphaFoldDB" id="A0A9X9MPT2"/>
<accession>A0A9X9MPT2</accession>
<feature type="domain" description="Fungal-type protein kinase" evidence="1">
    <location>
        <begin position="18"/>
        <end position="156"/>
    </location>
</feature>
<proteinExistence type="predicted"/>
<dbReference type="Pfam" id="PF17667">
    <property type="entry name" value="Pkinase_fungal"/>
    <property type="match status" value="1"/>
</dbReference>
<gene>
    <name evidence="2" type="ORF">BGT96224V316_LOCUS8279</name>
</gene>
<dbReference type="PANTHER" id="PTHR38248">
    <property type="entry name" value="FUNK1 6"/>
    <property type="match status" value="1"/>
</dbReference>
<name>A0A9X9MPT2_BLUGR</name>
<protein>
    <submittedName>
        <fullName evidence="2">Bgt-20498</fullName>
    </submittedName>
</protein>
<organism evidence="2 3">
    <name type="scientific">Blumeria graminis f. sp. tritici</name>
    <dbReference type="NCBI Taxonomy" id="62690"/>
    <lineage>
        <taxon>Eukaryota</taxon>
        <taxon>Fungi</taxon>
        <taxon>Dikarya</taxon>
        <taxon>Ascomycota</taxon>
        <taxon>Pezizomycotina</taxon>
        <taxon>Leotiomycetes</taxon>
        <taxon>Erysiphales</taxon>
        <taxon>Erysiphaceae</taxon>
        <taxon>Blumeria</taxon>
    </lineage>
</organism>
<dbReference type="EMBL" id="LR026993">
    <property type="protein sequence ID" value="VDB95350.1"/>
    <property type="molecule type" value="Genomic_DNA"/>
</dbReference>
<sequence length="178" mass="20558">MKDTDNNYQADFLTKGIESSKAHGNGHQWSDVIVLGEFTKQSSADQRNEKFYQLSRLALQVFYTKPFRHFVHGFTAFESNFELWVFNRSGAYISGLFTLEKDKEKLVRAICSYLLMSDQELGMDSSIQQIDGRSFVSIHDEKLKKSSEFEINPKPFLWLGHYVHVEVPASKHLTKVNL</sequence>
<dbReference type="PANTHER" id="PTHR38248:SF2">
    <property type="entry name" value="FUNK1 11"/>
    <property type="match status" value="1"/>
</dbReference>
<keyword evidence="3" id="KW-1185">Reference proteome</keyword>
<dbReference type="InterPro" id="IPR040976">
    <property type="entry name" value="Pkinase_fungal"/>
</dbReference>
<reference evidence="2 3" key="1">
    <citation type="submission" date="2018-08" db="EMBL/GenBank/DDBJ databases">
        <authorList>
            <person name="Muller C M."/>
        </authorList>
    </citation>
    <scope>NUCLEOTIDE SEQUENCE [LARGE SCALE GENOMIC DNA]</scope>
</reference>
<evidence type="ECO:0000259" key="1">
    <source>
        <dbReference type="Pfam" id="PF17667"/>
    </source>
</evidence>
<evidence type="ECO:0000313" key="2">
    <source>
        <dbReference type="EMBL" id="VDB95350.1"/>
    </source>
</evidence>
<dbReference type="Proteomes" id="UP000324639">
    <property type="component" value="Chromosome Bgt_-10"/>
</dbReference>
<evidence type="ECO:0000313" key="3">
    <source>
        <dbReference type="Proteomes" id="UP000324639"/>
    </source>
</evidence>